<dbReference type="GO" id="GO:0005886">
    <property type="term" value="C:plasma membrane"/>
    <property type="evidence" value="ECO:0007669"/>
    <property type="project" value="UniProtKB-SubCell"/>
</dbReference>
<keyword evidence="5" id="KW-0777">Teichoic acid biosynthesis</keyword>
<dbReference type="Proteomes" id="UP000285625">
    <property type="component" value="Unassembled WGS sequence"/>
</dbReference>
<evidence type="ECO:0000259" key="7">
    <source>
        <dbReference type="Pfam" id="PF00535"/>
    </source>
</evidence>
<sequence length="724" mass="84915">MQHQLTVIISFYNACNTIDTCIKSLMAQTSQNFDVVIINDGSTDETEKCLMNNYQTWINHQTYIKLETNHGHAYAKNIGMKYVKTPYFMFLDADDWLAPSSIEKFTMYMGENDILATPIHTFNEAELFNEYETQSDQINTISPQALLKTFIRRQSINSIIFKRDIIIKHHLQFNENLAIYIDLPFLVDYLAYVNKCIMLSGNYYYFSGEMIDPFDPYHLSARPFDMKLEDLAKSTQYAIHACSNKSIQQRLIQHFIQFMDTHLEPSQYDIKTKYHHVNILPPYLKSFNAHKFIKKKALFKLELFLISKGLFKLAFRVNTGRYQLRLVKNILLNKPSKHYSKYKLTDRPSKVKDDVIVFESFGGKNFSDSPKAIYNYMANTYPNLKYYWVFSQPEDINGIGNAHKVQKGSKQYYDIYQKASVWVSNARLPLILNKKHNQTYIQTWHGTPLKRLANDMNTVRMPNTTTSLYKRNFYYATRRWDYLISPNGYSTEIFQSAFWMEPSKILEIGYPRNDIVYTHAKDVPFHEQIRNEIGIPKNKKVLLYAPTWRDDEYDDIGKYTFELKIDLPKLQAALGDDYVILLRMHYLIANAIDLNGYEDFAIDVSHYNDISRLYLISDALITDYSSVMFDYGILKKPQFFFAYDIEKYGKSLRGFYIDYHKDLPGPIYTKPDELIQGLKQLDHIKSQYAPNIDAFYNRFCSIENGQASQIIGNMIYNEIMTKSK</sequence>
<evidence type="ECO:0000256" key="3">
    <source>
        <dbReference type="ARBA" id="ARBA00022475"/>
    </source>
</evidence>
<dbReference type="EMBL" id="QXVO01000033">
    <property type="protein sequence ID" value="RIO44138.1"/>
    <property type="molecule type" value="Genomic_DNA"/>
</dbReference>
<dbReference type="Gene3D" id="3.90.550.10">
    <property type="entry name" value="Spore Coat Polysaccharide Biosynthesis Protein SpsA, Chain A"/>
    <property type="match status" value="1"/>
</dbReference>
<evidence type="ECO:0000256" key="6">
    <source>
        <dbReference type="ARBA" id="ARBA00023136"/>
    </source>
</evidence>
<comment type="similarity">
    <text evidence="2">Belongs to the CDP-glycerol glycerophosphotransferase family.</text>
</comment>
<evidence type="ECO:0000256" key="4">
    <source>
        <dbReference type="ARBA" id="ARBA00022679"/>
    </source>
</evidence>
<dbReference type="InterPro" id="IPR001173">
    <property type="entry name" value="Glyco_trans_2-like"/>
</dbReference>
<comment type="caution">
    <text evidence="8">The sequence shown here is derived from an EMBL/GenBank/DDBJ whole genome shotgun (WGS) entry which is preliminary data.</text>
</comment>
<dbReference type="GO" id="GO:0019350">
    <property type="term" value="P:teichoic acid biosynthetic process"/>
    <property type="evidence" value="ECO:0007669"/>
    <property type="project" value="UniProtKB-KW"/>
</dbReference>
<evidence type="ECO:0000256" key="1">
    <source>
        <dbReference type="ARBA" id="ARBA00004202"/>
    </source>
</evidence>
<dbReference type="InterPro" id="IPR043149">
    <property type="entry name" value="TagF_N"/>
</dbReference>
<reference evidence="8 9" key="1">
    <citation type="journal article" date="2016" name="Front. Microbiol.">
        <title>Comprehensive Phylogenetic Analysis of Bovine Non-aureus Staphylococci Species Based on Whole-Genome Sequencing.</title>
        <authorList>
            <person name="Naushad S."/>
            <person name="Barkema H.W."/>
            <person name="Luby C."/>
            <person name="Condas L.A."/>
            <person name="Nobrega D.B."/>
            <person name="Carson D.A."/>
            <person name="De Buck J."/>
        </authorList>
    </citation>
    <scope>NUCLEOTIDE SEQUENCE [LARGE SCALE GENOMIC DNA]</scope>
    <source>
        <strain evidence="8 9">SNUC 5959</strain>
    </source>
</reference>
<dbReference type="GO" id="GO:0047355">
    <property type="term" value="F:CDP-glycerol glycerophosphotransferase activity"/>
    <property type="evidence" value="ECO:0007669"/>
    <property type="project" value="InterPro"/>
</dbReference>
<feature type="domain" description="Glycosyltransferase 2-like" evidence="7">
    <location>
        <begin position="6"/>
        <end position="134"/>
    </location>
</feature>
<name>A0A418JH67_STAHY</name>
<dbReference type="PANTHER" id="PTHR37316">
    <property type="entry name" value="TEICHOIC ACID GLYCEROL-PHOSPHATE PRIMASE"/>
    <property type="match status" value="1"/>
</dbReference>
<evidence type="ECO:0000256" key="2">
    <source>
        <dbReference type="ARBA" id="ARBA00010488"/>
    </source>
</evidence>
<evidence type="ECO:0000313" key="8">
    <source>
        <dbReference type="EMBL" id="RIO44138.1"/>
    </source>
</evidence>
<keyword evidence="4 8" id="KW-0808">Transferase</keyword>
<comment type="subcellular location">
    <subcellularLocation>
        <location evidence="1">Cell membrane</location>
        <topology evidence="1">Peripheral membrane protein</topology>
    </subcellularLocation>
</comment>
<dbReference type="InterPro" id="IPR043148">
    <property type="entry name" value="TagF_C"/>
</dbReference>
<proteinExistence type="inferred from homology"/>
<evidence type="ECO:0000256" key="5">
    <source>
        <dbReference type="ARBA" id="ARBA00022944"/>
    </source>
</evidence>
<accession>A0A418JH67</accession>
<dbReference type="AlphaFoldDB" id="A0A418JH67"/>
<dbReference type="InterPro" id="IPR029044">
    <property type="entry name" value="Nucleotide-diphossugar_trans"/>
</dbReference>
<dbReference type="SUPFAM" id="SSF53448">
    <property type="entry name" value="Nucleotide-diphospho-sugar transferases"/>
    <property type="match status" value="1"/>
</dbReference>
<protein>
    <submittedName>
        <fullName evidence="8">CDP-glycerol:glycerophosphate glycerophosphotransferase</fullName>
    </submittedName>
</protein>
<organism evidence="8 9">
    <name type="scientific">Staphylococcus hyicus</name>
    <dbReference type="NCBI Taxonomy" id="1284"/>
    <lineage>
        <taxon>Bacteria</taxon>
        <taxon>Bacillati</taxon>
        <taxon>Bacillota</taxon>
        <taxon>Bacilli</taxon>
        <taxon>Bacillales</taxon>
        <taxon>Staphylococcaceae</taxon>
        <taxon>Staphylococcus</taxon>
    </lineage>
</organism>
<dbReference type="Pfam" id="PF00535">
    <property type="entry name" value="Glycos_transf_2"/>
    <property type="match status" value="1"/>
</dbReference>
<keyword evidence="3" id="KW-1003">Cell membrane</keyword>
<dbReference type="SUPFAM" id="SSF53756">
    <property type="entry name" value="UDP-Glycosyltransferase/glycogen phosphorylase"/>
    <property type="match status" value="1"/>
</dbReference>
<dbReference type="RefSeq" id="WP_119635717.1">
    <property type="nucleotide sequence ID" value="NZ_QXVO01000033.1"/>
</dbReference>
<dbReference type="Gene3D" id="3.40.50.11820">
    <property type="match status" value="1"/>
</dbReference>
<dbReference type="STRING" id="1284.SHYC_01830"/>
<dbReference type="InterPro" id="IPR007554">
    <property type="entry name" value="Glycerophosphate_synth"/>
</dbReference>
<evidence type="ECO:0000313" key="9">
    <source>
        <dbReference type="Proteomes" id="UP000285625"/>
    </source>
</evidence>
<gene>
    <name evidence="8" type="ORF">BUZ57_09805</name>
</gene>
<dbReference type="InterPro" id="IPR051612">
    <property type="entry name" value="Teichoic_Acid_Biosynth"/>
</dbReference>
<keyword evidence="6" id="KW-0472">Membrane</keyword>
<dbReference type="Gene3D" id="3.40.50.12580">
    <property type="match status" value="1"/>
</dbReference>
<dbReference type="PANTHER" id="PTHR37316:SF3">
    <property type="entry name" value="TEICHOIC ACID GLYCEROL-PHOSPHATE TRANSFERASE"/>
    <property type="match status" value="1"/>
</dbReference>
<dbReference type="CDD" id="cd00761">
    <property type="entry name" value="Glyco_tranf_GTA_type"/>
    <property type="match status" value="1"/>
</dbReference>
<dbReference type="Pfam" id="PF04464">
    <property type="entry name" value="Glyphos_transf"/>
    <property type="match status" value="1"/>
</dbReference>